<evidence type="ECO:0000313" key="2">
    <source>
        <dbReference type="Proteomes" id="UP000662701"/>
    </source>
</evidence>
<sequence>MTFLEDLLNDLPELVGRMRHHDVRHLCLKNGADTLALTLAESSGQSLQIPHVAPPAKAESTPVPSPEMGVFRSNGLDENHPVRSGEIVGFVEAGPLRLPVTATADGTLGPALVGDGGVVGYHDVLFRIHPNG</sequence>
<keyword evidence="2" id="KW-1185">Reference proteome</keyword>
<gene>
    <name evidence="1" type="ORF">HKD19_14020</name>
</gene>
<organism evidence="1 2">
    <name type="scientific">Gluconobacter cadivus</name>
    <dbReference type="NCBI Taxonomy" id="2728101"/>
    <lineage>
        <taxon>Bacteria</taxon>
        <taxon>Pseudomonadati</taxon>
        <taxon>Pseudomonadota</taxon>
        <taxon>Alphaproteobacteria</taxon>
        <taxon>Acetobacterales</taxon>
        <taxon>Acetobacteraceae</taxon>
        <taxon>Gluconobacter</taxon>
    </lineage>
</organism>
<comment type="caution">
    <text evidence="1">The sequence shown here is derived from an EMBL/GenBank/DDBJ whole genome shotgun (WGS) entry which is preliminary data.</text>
</comment>
<proteinExistence type="predicted"/>
<evidence type="ECO:0000313" key="1">
    <source>
        <dbReference type="EMBL" id="MBF0889655.1"/>
    </source>
</evidence>
<protein>
    <submittedName>
        <fullName evidence="1">Uncharacterized protein</fullName>
    </submittedName>
</protein>
<accession>A0ABR9YZ38</accession>
<dbReference type="InterPro" id="IPR011053">
    <property type="entry name" value="Single_hybrid_motif"/>
</dbReference>
<dbReference type="Gene3D" id="2.40.50.100">
    <property type="match status" value="1"/>
</dbReference>
<reference evidence="2" key="1">
    <citation type="submission" date="2020-04" db="EMBL/GenBank/DDBJ databases">
        <title>Description of novel Gluconacetobacter.</title>
        <authorList>
            <person name="Sombolestani A."/>
        </authorList>
    </citation>
    <scope>NUCLEOTIDE SEQUENCE [LARGE SCALE GENOMIC DNA]</scope>
    <source>
        <strain evidence="2">LMG 1745</strain>
    </source>
</reference>
<dbReference type="RefSeq" id="WP_194263400.1">
    <property type="nucleotide sequence ID" value="NZ_JABCQH010000019.1"/>
</dbReference>
<dbReference type="SUPFAM" id="SSF51230">
    <property type="entry name" value="Single hybrid motif"/>
    <property type="match status" value="1"/>
</dbReference>
<reference evidence="1 2" key="2">
    <citation type="submission" date="2020-11" db="EMBL/GenBank/DDBJ databases">
        <title>Description of novel Gluconobacter species.</title>
        <authorList>
            <person name="Cleenwerck I."/>
            <person name="Cnockaert M."/>
            <person name="Borremans W."/>
            <person name="Wieme A.D."/>
            <person name="De Vuyst L."/>
            <person name="Vandamme P."/>
        </authorList>
    </citation>
    <scope>NUCLEOTIDE SEQUENCE [LARGE SCALE GENOMIC DNA]</scope>
    <source>
        <strain evidence="1 2">LMG 1745</strain>
    </source>
</reference>
<name>A0ABR9YZ38_9PROT</name>
<dbReference type="EMBL" id="JABCQH010000019">
    <property type="protein sequence ID" value="MBF0889655.1"/>
    <property type="molecule type" value="Genomic_DNA"/>
</dbReference>
<dbReference type="Proteomes" id="UP000662701">
    <property type="component" value="Unassembled WGS sequence"/>
</dbReference>